<comment type="caution">
    <text evidence="2">The sequence shown here is derived from an EMBL/GenBank/DDBJ whole genome shotgun (WGS) entry which is preliminary data.</text>
</comment>
<feature type="compositionally biased region" description="Basic and acidic residues" evidence="1">
    <location>
        <begin position="41"/>
        <end position="52"/>
    </location>
</feature>
<name>A0A6A0A9H5_HAELA</name>
<keyword evidence="3" id="KW-1185">Reference proteome</keyword>
<proteinExistence type="predicted"/>
<evidence type="ECO:0000313" key="3">
    <source>
        <dbReference type="Proteomes" id="UP000485058"/>
    </source>
</evidence>
<gene>
    <name evidence="2" type="ORF">HaLaN_27854</name>
</gene>
<feature type="non-terminal residue" evidence="2">
    <location>
        <position position="84"/>
    </location>
</feature>
<organism evidence="2 3">
    <name type="scientific">Haematococcus lacustris</name>
    <name type="common">Green alga</name>
    <name type="synonym">Haematococcus pluvialis</name>
    <dbReference type="NCBI Taxonomy" id="44745"/>
    <lineage>
        <taxon>Eukaryota</taxon>
        <taxon>Viridiplantae</taxon>
        <taxon>Chlorophyta</taxon>
        <taxon>core chlorophytes</taxon>
        <taxon>Chlorophyceae</taxon>
        <taxon>CS clade</taxon>
        <taxon>Chlamydomonadales</taxon>
        <taxon>Haematococcaceae</taxon>
        <taxon>Haematococcus</taxon>
    </lineage>
</organism>
<sequence>MATARFDAHRAMVKKRRKSTDKQKKGPAKKLKASCSRQGKQRQDRRNGWETKRRQVIKVSGVAVLRGCNETKHKLLAHLQLRAE</sequence>
<evidence type="ECO:0000256" key="1">
    <source>
        <dbReference type="SAM" id="MobiDB-lite"/>
    </source>
</evidence>
<evidence type="ECO:0000313" key="2">
    <source>
        <dbReference type="EMBL" id="GFH29222.1"/>
    </source>
</evidence>
<dbReference type="AlphaFoldDB" id="A0A6A0A9H5"/>
<dbReference type="EMBL" id="BLLF01004244">
    <property type="protein sequence ID" value="GFH29222.1"/>
    <property type="molecule type" value="Genomic_DNA"/>
</dbReference>
<feature type="compositionally biased region" description="Basic and acidic residues" evidence="1">
    <location>
        <begin position="1"/>
        <end position="10"/>
    </location>
</feature>
<feature type="compositionally biased region" description="Basic residues" evidence="1">
    <location>
        <begin position="11"/>
        <end position="32"/>
    </location>
</feature>
<dbReference type="Proteomes" id="UP000485058">
    <property type="component" value="Unassembled WGS sequence"/>
</dbReference>
<protein>
    <submittedName>
        <fullName evidence="2">Uncharacterized protein</fullName>
    </submittedName>
</protein>
<feature type="region of interest" description="Disordered" evidence="1">
    <location>
        <begin position="1"/>
        <end position="52"/>
    </location>
</feature>
<reference evidence="2 3" key="1">
    <citation type="submission" date="2020-02" db="EMBL/GenBank/DDBJ databases">
        <title>Draft genome sequence of Haematococcus lacustris strain NIES-144.</title>
        <authorList>
            <person name="Morimoto D."/>
            <person name="Nakagawa S."/>
            <person name="Yoshida T."/>
            <person name="Sawayama S."/>
        </authorList>
    </citation>
    <scope>NUCLEOTIDE SEQUENCE [LARGE SCALE GENOMIC DNA]</scope>
    <source>
        <strain evidence="2 3">NIES-144</strain>
    </source>
</reference>
<accession>A0A6A0A9H5</accession>